<gene>
    <name evidence="2" type="ORF">B6D06_02925</name>
</gene>
<evidence type="ECO:0008006" key="4">
    <source>
        <dbReference type="Google" id="ProtNLM"/>
    </source>
</evidence>
<proteinExistence type="predicted"/>
<feature type="transmembrane region" description="Helical" evidence="1">
    <location>
        <begin position="63"/>
        <end position="84"/>
    </location>
</feature>
<evidence type="ECO:0000313" key="3">
    <source>
        <dbReference type="Proteomes" id="UP000194968"/>
    </source>
</evidence>
<evidence type="ECO:0000313" key="2">
    <source>
        <dbReference type="EMBL" id="OTQ51364.1"/>
    </source>
</evidence>
<accession>A0A242NW39</accession>
<feature type="transmembrane region" description="Helical" evidence="1">
    <location>
        <begin position="148"/>
        <end position="174"/>
    </location>
</feature>
<evidence type="ECO:0000256" key="1">
    <source>
        <dbReference type="SAM" id="Phobius"/>
    </source>
</evidence>
<dbReference type="PANTHER" id="PTHR38095">
    <property type="entry name" value="ANAEROBIC DIMETHYL SULFOXIDE REDUCTASE CHAIN YNFH"/>
    <property type="match status" value="1"/>
</dbReference>
<comment type="caution">
    <text evidence="2">The sequence shown here is derived from an EMBL/GenBank/DDBJ whole genome shotgun (WGS) entry which is preliminary data.</text>
</comment>
<dbReference type="OrthoDB" id="4394845at2"/>
<dbReference type="GO" id="GO:0019645">
    <property type="term" value="P:anaerobic electron transport chain"/>
    <property type="evidence" value="ECO:0007669"/>
    <property type="project" value="InterPro"/>
</dbReference>
<dbReference type="Proteomes" id="UP000194968">
    <property type="component" value="Unassembled WGS sequence"/>
</dbReference>
<name>A0A242NW39_9GAMM</name>
<feature type="transmembrane region" description="Helical" evidence="1">
    <location>
        <begin position="245"/>
        <end position="265"/>
    </location>
</feature>
<protein>
    <recommendedName>
        <fullName evidence="4">Dimethyl sulfoxide reductase</fullName>
    </recommendedName>
</protein>
<reference evidence="2 3" key="1">
    <citation type="submission" date="2017-03" db="EMBL/GenBank/DDBJ databases">
        <title>Comparative genomics of honeybee gut symbionts reveal geographically distinct and subgroup specific antibiotic resistance.</title>
        <authorList>
            <person name="Ludvigsen J."/>
            <person name="Porcellato D."/>
            <person name="Labee-Lund T.M."/>
            <person name="Amdam G.V."/>
            <person name="Rudi K."/>
        </authorList>
    </citation>
    <scope>NUCLEOTIDE SEQUENCE [LARGE SCALE GENOMIC DNA]</scope>
    <source>
        <strain evidence="2 3">A-4-12</strain>
    </source>
</reference>
<dbReference type="InterPro" id="IPR007059">
    <property type="entry name" value="DmsC"/>
</dbReference>
<feature type="transmembrane region" description="Helical" evidence="1">
    <location>
        <begin position="272"/>
        <end position="296"/>
    </location>
</feature>
<organism evidence="2 3">
    <name type="scientific">Gilliamella apis</name>
    <dbReference type="NCBI Taxonomy" id="1970738"/>
    <lineage>
        <taxon>Bacteria</taxon>
        <taxon>Pseudomonadati</taxon>
        <taxon>Pseudomonadota</taxon>
        <taxon>Gammaproteobacteria</taxon>
        <taxon>Orbales</taxon>
        <taxon>Orbaceae</taxon>
        <taxon>Gilliamella</taxon>
    </lineage>
</organism>
<sequence length="300" mass="34341">MRKLKHRVTRLVKCLIQRRSSMHELPLVFFTIFGQLSAGMILLSGLFYIVYRSKTKLAITQKINAVALIFMAIGMAIASFHLGQPLRAFNVIFGIGRSPMSNEIFTFGLLFAMTFAFVLLNYFVLYPNSTKLQIIKPLCQKINRIPHLNYLLAMILVILSLFFVWTIVLTYMLATIKTWNSCYTAIQMYTAMLVLGGIAVTWLGLYRIGYCAFFIGSLLILLLKMPYLKLMSEIAPDLTSNQYCWIIAQCALLIISITLVLFAILRKQHQTMIYLLAFISVFIAEICGRITFYNLWMITV</sequence>
<dbReference type="GO" id="GO:0009389">
    <property type="term" value="F:dimethyl sulfoxide reductase activity"/>
    <property type="evidence" value="ECO:0007669"/>
    <property type="project" value="TreeGrafter"/>
</dbReference>
<dbReference type="Pfam" id="PF04976">
    <property type="entry name" value="DmsC"/>
    <property type="match status" value="1"/>
</dbReference>
<dbReference type="EMBL" id="NASK01000079">
    <property type="protein sequence ID" value="OTQ51364.1"/>
    <property type="molecule type" value="Genomic_DNA"/>
</dbReference>
<feature type="transmembrane region" description="Helical" evidence="1">
    <location>
        <begin position="208"/>
        <end position="225"/>
    </location>
</feature>
<feature type="transmembrane region" description="Helical" evidence="1">
    <location>
        <begin position="104"/>
        <end position="127"/>
    </location>
</feature>
<feature type="transmembrane region" description="Helical" evidence="1">
    <location>
        <begin position="27"/>
        <end position="51"/>
    </location>
</feature>
<keyword evidence="1" id="KW-1133">Transmembrane helix</keyword>
<dbReference type="PANTHER" id="PTHR38095:SF3">
    <property type="entry name" value="ANAEROBIC DIMETHYL SULFOXIDE REDUCTASE, SUBUNIT C"/>
    <property type="match status" value="1"/>
</dbReference>
<feature type="transmembrane region" description="Helical" evidence="1">
    <location>
        <begin position="186"/>
        <end position="203"/>
    </location>
</feature>
<keyword evidence="1" id="KW-0812">Transmembrane</keyword>
<dbReference type="GO" id="GO:0005886">
    <property type="term" value="C:plasma membrane"/>
    <property type="evidence" value="ECO:0007669"/>
    <property type="project" value="TreeGrafter"/>
</dbReference>
<dbReference type="GO" id="GO:0009390">
    <property type="term" value="C:dimethyl sulfoxide reductase complex"/>
    <property type="evidence" value="ECO:0007669"/>
    <property type="project" value="TreeGrafter"/>
</dbReference>
<dbReference type="AlphaFoldDB" id="A0A242NW39"/>
<keyword evidence="1" id="KW-0472">Membrane</keyword>